<dbReference type="GO" id="GO:0000774">
    <property type="term" value="F:adenyl-nucleotide exchange factor activity"/>
    <property type="evidence" value="ECO:0007669"/>
    <property type="project" value="InterPro"/>
</dbReference>
<dbReference type="GO" id="GO:0006457">
    <property type="term" value="P:protein folding"/>
    <property type="evidence" value="ECO:0007669"/>
    <property type="project" value="InterPro"/>
</dbReference>
<dbReference type="CDD" id="cd00446">
    <property type="entry name" value="GrpE"/>
    <property type="match status" value="1"/>
</dbReference>
<dbReference type="GO" id="GO:0005737">
    <property type="term" value="C:cytoplasm"/>
    <property type="evidence" value="ECO:0007669"/>
    <property type="project" value="UniProtKB-SubCell"/>
</dbReference>
<evidence type="ECO:0000256" key="10">
    <source>
        <dbReference type="HAMAP-Rule" id="MF_01151"/>
    </source>
</evidence>
<dbReference type="AlphaFoldDB" id="A0A7C1VMB7"/>
<evidence type="ECO:0000256" key="8">
    <source>
        <dbReference type="ARBA" id="ARBA00072274"/>
    </source>
</evidence>
<gene>
    <name evidence="10 16" type="primary">grpE</name>
    <name evidence="16" type="ORF">ENI35_02355</name>
    <name evidence="15" type="ORF">ENJ03_03545</name>
    <name evidence="14" type="ORF">HS1_000772</name>
</gene>
<dbReference type="Gene3D" id="2.30.22.10">
    <property type="entry name" value="Head domain of nucleotide exchange factor GrpE"/>
    <property type="match status" value="1"/>
</dbReference>
<evidence type="ECO:0000313" key="15">
    <source>
        <dbReference type="EMBL" id="HEB74276.1"/>
    </source>
</evidence>
<dbReference type="NCBIfam" id="NF010738">
    <property type="entry name" value="PRK14140.1"/>
    <property type="match status" value="1"/>
</dbReference>
<keyword evidence="6 10" id="KW-0143">Chaperone</keyword>
<dbReference type="OrthoDB" id="9789811at2"/>
<evidence type="ECO:0000256" key="13">
    <source>
        <dbReference type="SAM" id="MobiDB-lite"/>
    </source>
</evidence>
<dbReference type="FunFam" id="2.30.22.10:FF:000001">
    <property type="entry name" value="Protein GrpE"/>
    <property type="match status" value="1"/>
</dbReference>
<accession>A0A7C1VMB7</accession>
<dbReference type="GO" id="GO:0051082">
    <property type="term" value="F:unfolded protein binding"/>
    <property type="evidence" value="ECO:0007669"/>
    <property type="project" value="TreeGrafter"/>
</dbReference>
<keyword evidence="5 10" id="KW-0346">Stress response</keyword>
<organism evidence="16">
    <name type="scientific">Desulfofervidus auxilii</name>
    <dbReference type="NCBI Taxonomy" id="1621989"/>
    <lineage>
        <taxon>Bacteria</taxon>
        <taxon>Pseudomonadati</taxon>
        <taxon>Thermodesulfobacteriota</taxon>
        <taxon>Candidatus Desulfofervidia</taxon>
        <taxon>Candidatus Desulfofervidales</taxon>
        <taxon>Candidatus Desulfofervidaceae</taxon>
        <taxon>Candidatus Desulfofervidus</taxon>
    </lineage>
</organism>
<dbReference type="Proteomes" id="UP000070560">
    <property type="component" value="Chromosome"/>
</dbReference>
<evidence type="ECO:0000313" key="14">
    <source>
        <dbReference type="EMBL" id="AMM40576.1"/>
    </source>
</evidence>
<comment type="similarity">
    <text evidence="2 10 12">Belongs to the GrpE family.</text>
</comment>
<dbReference type="GO" id="GO:0042803">
    <property type="term" value="F:protein homodimerization activity"/>
    <property type="evidence" value="ECO:0007669"/>
    <property type="project" value="InterPro"/>
</dbReference>
<evidence type="ECO:0000256" key="4">
    <source>
        <dbReference type="ARBA" id="ARBA00022490"/>
    </source>
</evidence>
<evidence type="ECO:0000256" key="1">
    <source>
        <dbReference type="ARBA" id="ARBA00004496"/>
    </source>
</evidence>
<dbReference type="RefSeq" id="WP_066061179.1">
    <property type="nucleotide sequence ID" value="NZ_CP013015.1"/>
</dbReference>
<feature type="region of interest" description="Disordered" evidence="13">
    <location>
        <begin position="1"/>
        <end position="23"/>
    </location>
</feature>
<keyword evidence="17" id="KW-1185">Reference proteome</keyword>
<dbReference type="EMBL" id="CP013015">
    <property type="protein sequence ID" value="AMM40576.1"/>
    <property type="molecule type" value="Genomic_DNA"/>
</dbReference>
<dbReference type="Pfam" id="PF01025">
    <property type="entry name" value="GrpE"/>
    <property type="match status" value="1"/>
</dbReference>
<dbReference type="Proteomes" id="UP000886268">
    <property type="component" value="Unassembled WGS sequence"/>
</dbReference>
<protein>
    <recommendedName>
        <fullName evidence="8 10">Protein GrpE</fullName>
    </recommendedName>
    <alternativeName>
        <fullName evidence="9 10">HSP-70 cofactor</fullName>
    </alternativeName>
</protein>
<dbReference type="PROSITE" id="PS01071">
    <property type="entry name" value="GRPE"/>
    <property type="match status" value="1"/>
</dbReference>
<evidence type="ECO:0000256" key="7">
    <source>
        <dbReference type="ARBA" id="ARBA00053401"/>
    </source>
</evidence>
<dbReference type="InterPro" id="IPR009012">
    <property type="entry name" value="GrpE_head"/>
</dbReference>
<proteinExistence type="inferred from homology"/>
<evidence type="ECO:0000256" key="6">
    <source>
        <dbReference type="ARBA" id="ARBA00023186"/>
    </source>
</evidence>
<dbReference type="PANTHER" id="PTHR21237">
    <property type="entry name" value="GRPE PROTEIN"/>
    <property type="match status" value="1"/>
</dbReference>
<dbReference type="Proteomes" id="UP000885738">
    <property type="component" value="Unassembled WGS sequence"/>
</dbReference>
<dbReference type="SUPFAM" id="SSF51064">
    <property type="entry name" value="Head domain of nucleotide exchange factor GrpE"/>
    <property type="match status" value="1"/>
</dbReference>
<evidence type="ECO:0000256" key="11">
    <source>
        <dbReference type="RuleBase" id="RU000639"/>
    </source>
</evidence>
<comment type="subunit">
    <text evidence="3 10">Homodimer.</text>
</comment>
<dbReference type="EMBL" id="DRIH01000075">
    <property type="protein sequence ID" value="HEC67644.1"/>
    <property type="molecule type" value="Genomic_DNA"/>
</dbReference>
<evidence type="ECO:0000256" key="2">
    <source>
        <dbReference type="ARBA" id="ARBA00009054"/>
    </source>
</evidence>
<dbReference type="PRINTS" id="PR00773">
    <property type="entry name" value="GRPEPROTEIN"/>
</dbReference>
<dbReference type="PANTHER" id="PTHR21237:SF23">
    <property type="entry name" value="GRPE PROTEIN HOMOLOG, MITOCHONDRIAL"/>
    <property type="match status" value="1"/>
</dbReference>
<comment type="function">
    <text evidence="7 10 11">Participates actively in the response to hyperosmotic and heat shock by preventing the aggregation of stress-denatured proteins, in association with DnaK and GrpE. It is the nucleotide exchange factor for DnaK and may function as a thermosensor. Unfolded proteins bind initially to DnaJ; upon interaction with the DnaJ-bound protein, DnaK hydrolyzes its bound ATP, resulting in the formation of a stable complex. GrpE releases ADP from DnaK; ATP binding to DnaK triggers the release of the substrate protein, thus completing the reaction cycle. Several rounds of ATP-dependent interactions between DnaJ, DnaK and GrpE are required for fully efficient folding.</text>
</comment>
<comment type="subcellular location">
    <subcellularLocation>
        <location evidence="1 10">Cytoplasm</location>
    </subcellularLocation>
</comment>
<dbReference type="KEGG" id="daw:HS1_000772"/>
<evidence type="ECO:0000313" key="16">
    <source>
        <dbReference type="EMBL" id="HEC67644.1"/>
    </source>
</evidence>
<reference evidence="16" key="2">
    <citation type="journal article" date="2020" name="mSystems">
        <title>Genome- and Community-Level Interaction Insights into Carbon Utilization and Element Cycling Functions of Hydrothermarchaeota in Hydrothermal Sediment.</title>
        <authorList>
            <person name="Zhou Z."/>
            <person name="Liu Y."/>
            <person name="Xu W."/>
            <person name="Pan J."/>
            <person name="Luo Z.H."/>
            <person name="Li M."/>
        </authorList>
    </citation>
    <scope>NUCLEOTIDE SEQUENCE [LARGE SCALE GENOMIC DNA]</scope>
    <source>
        <strain evidence="16">HyVt-389</strain>
        <strain evidence="15">HyVt-45</strain>
    </source>
</reference>
<dbReference type="EMBL" id="DRKW01000203">
    <property type="protein sequence ID" value="HEB74276.1"/>
    <property type="molecule type" value="Genomic_DNA"/>
</dbReference>
<reference evidence="14 17" key="1">
    <citation type="submission" date="2015-10" db="EMBL/GenBank/DDBJ databases">
        <title>Candidatus Desulfofervidus auxilii, a hydrogenotrophic sulfate-reducing bacterium involved in the thermophilic anaerobic oxidation of methane.</title>
        <authorList>
            <person name="Krukenberg V."/>
            <person name="Richter M."/>
            <person name="Wegener G."/>
        </authorList>
    </citation>
    <scope>NUCLEOTIDE SEQUENCE [LARGE SCALE GENOMIC DNA]</scope>
    <source>
        <strain evidence="14 17">HS1</strain>
    </source>
</reference>
<sequence>MDKKERVSQEVQIEEKETKSSEEIEKLKTELDKKTKEAQEYHEKWLRTMAELDNLRKRTEKQLSEYLKFANEQLLKELLPIMDNLERALGHAHSSNNMKGILEGIELTLKMLQQCLEKFGVKPVKTVGEKFDPYVHEAVKVEERKEGGDMVIEEHQKGYLLHDRLLRPALVTVAKTKTK</sequence>
<name>A0A7C1VMB7_DESA2</name>
<evidence type="ECO:0000256" key="5">
    <source>
        <dbReference type="ARBA" id="ARBA00023016"/>
    </source>
</evidence>
<dbReference type="NCBIfam" id="NF010748">
    <property type="entry name" value="PRK14150.1"/>
    <property type="match status" value="1"/>
</dbReference>
<dbReference type="GO" id="GO:0051087">
    <property type="term" value="F:protein-folding chaperone binding"/>
    <property type="evidence" value="ECO:0007669"/>
    <property type="project" value="InterPro"/>
</dbReference>
<keyword evidence="4 10" id="KW-0963">Cytoplasm</keyword>
<dbReference type="InterPro" id="IPR013805">
    <property type="entry name" value="GrpE_CC"/>
</dbReference>
<dbReference type="HAMAP" id="MF_01151">
    <property type="entry name" value="GrpE"/>
    <property type="match status" value="1"/>
</dbReference>
<evidence type="ECO:0000256" key="12">
    <source>
        <dbReference type="RuleBase" id="RU004478"/>
    </source>
</evidence>
<dbReference type="SUPFAM" id="SSF58014">
    <property type="entry name" value="Coiled-coil domain of nucleotide exchange factor GrpE"/>
    <property type="match status" value="1"/>
</dbReference>
<evidence type="ECO:0000256" key="3">
    <source>
        <dbReference type="ARBA" id="ARBA00011738"/>
    </source>
</evidence>
<dbReference type="InterPro" id="IPR000740">
    <property type="entry name" value="GrpE"/>
</dbReference>
<evidence type="ECO:0000313" key="17">
    <source>
        <dbReference type="Proteomes" id="UP000070560"/>
    </source>
</evidence>
<dbReference type="Gene3D" id="3.90.20.20">
    <property type="match status" value="1"/>
</dbReference>
<evidence type="ECO:0000256" key="9">
    <source>
        <dbReference type="ARBA" id="ARBA00076414"/>
    </source>
</evidence>